<dbReference type="PRINTS" id="PR00364">
    <property type="entry name" value="DISEASERSIST"/>
</dbReference>
<dbReference type="GO" id="GO:0002758">
    <property type="term" value="P:innate immune response-activating signaling pathway"/>
    <property type="evidence" value="ECO:0007669"/>
    <property type="project" value="UniProtKB-ARBA"/>
</dbReference>
<dbReference type="InterPro" id="IPR032675">
    <property type="entry name" value="LRR_dom_sf"/>
</dbReference>
<comment type="similarity">
    <text evidence="1">Belongs to the disease resistance NB-LRR family.</text>
</comment>
<feature type="domain" description="Disease resistance protein winged helix" evidence="9">
    <location>
        <begin position="451"/>
        <end position="522"/>
    </location>
</feature>
<feature type="domain" description="Disease resistance R13L4/SHOC-2-like LRR" evidence="10">
    <location>
        <begin position="574"/>
        <end position="936"/>
    </location>
</feature>
<dbReference type="SUPFAM" id="SSF52540">
    <property type="entry name" value="P-loop containing nucleoside triphosphate hydrolases"/>
    <property type="match status" value="1"/>
</dbReference>
<dbReference type="SUPFAM" id="SSF52058">
    <property type="entry name" value="L domain-like"/>
    <property type="match status" value="1"/>
</dbReference>
<evidence type="ECO:0000313" key="12">
    <source>
        <dbReference type="Proteomes" id="UP001341281"/>
    </source>
</evidence>
<keyword evidence="5" id="KW-0611">Plant defense</keyword>
<keyword evidence="3" id="KW-0677">Repeat</keyword>
<dbReference type="Pfam" id="PF00931">
    <property type="entry name" value="NB-ARC"/>
    <property type="match status" value="1"/>
</dbReference>
<dbReference type="AlphaFoldDB" id="A0AAQ3PUR2"/>
<dbReference type="InterPro" id="IPR044974">
    <property type="entry name" value="Disease_R_plants"/>
</dbReference>
<dbReference type="GO" id="GO:0009626">
    <property type="term" value="P:plant-type hypersensitive response"/>
    <property type="evidence" value="ECO:0007669"/>
    <property type="project" value="UniProtKB-ARBA"/>
</dbReference>
<keyword evidence="6" id="KW-0175">Coiled coil</keyword>
<keyword evidence="4" id="KW-0547">Nucleotide-binding</keyword>
<dbReference type="InterPro" id="IPR002182">
    <property type="entry name" value="NB-ARC"/>
</dbReference>
<accession>A0AAQ3PUR2</accession>
<evidence type="ECO:0000259" key="9">
    <source>
        <dbReference type="Pfam" id="PF23559"/>
    </source>
</evidence>
<dbReference type="Pfam" id="PF18052">
    <property type="entry name" value="Rx_N"/>
    <property type="match status" value="1"/>
</dbReference>
<feature type="non-terminal residue" evidence="11">
    <location>
        <position position="1"/>
    </location>
</feature>
<dbReference type="Gene3D" id="1.10.8.430">
    <property type="entry name" value="Helical domain of apoptotic protease-activating factors"/>
    <property type="match status" value="1"/>
</dbReference>
<dbReference type="GO" id="GO:0042742">
    <property type="term" value="P:defense response to bacterium"/>
    <property type="evidence" value="ECO:0007669"/>
    <property type="project" value="UniProtKB-ARBA"/>
</dbReference>
<dbReference type="InterPro" id="IPR055414">
    <property type="entry name" value="LRR_R13L4/SHOC2-like"/>
</dbReference>
<evidence type="ECO:0000259" key="10">
    <source>
        <dbReference type="Pfam" id="PF23598"/>
    </source>
</evidence>
<reference evidence="11 12" key="1">
    <citation type="submission" date="2024-02" db="EMBL/GenBank/DDBJ databases">
        <title>High-quality chromosome-scale genome assembly of Pensacola bahiagrass (Paspalum notatum Flugge var. saurae).</title>
        <authorList>
            <person name="Vega J.M."/>
            <person name="Podio M."/>
            <person name="Orjuela J."/>
            <person name="Siena L.A."/>
            <person name="Pessino S.C."/>
            <person name="Combes M.C."/>
            <person name="Mariac C."/>
            <person name="Albertini E."/>
            <person name="Pupilli F."/>
            <person name="Ortiz J.P.A."/>
            <person name="Leblanc O."/>
        </authorList>
    </citation>
    <scope>NUCLEOTIDE SEQUENCE [LARGE SCALE GENOMIC DNA]</scope>
    <source>
        <strain evidence="11">R1</strain>
        <tissue evidence="11">Leaf</tissue>
    </source>
</reference>
<dbReference type="FunFam" id="3.40.50.300:FF:001091">
    <property type="entry name" value="Probable disease resistance protein At1g61300"/>
    <property type="match status" value="1"/>
</dbReference>
<dbReference type="Proteomes" id="UP001341281">
    <property type="component" value="Chromosome 01"/>
</dbReference>
<dbReference type="CDD" id="cd14798">
    <property type="entry name" value="RX-CC_like"/>
    <property type="match status" value="1"/>
</dbReference>
<dbReference type="GO" id="GO:0043531">
    <property type="term" value="F:ADP binding"/>
    <property type="evidence" value="ECO:0007669"/>
    <property type="project" value="InterPro"/>
</dbReference>
<dbReference type="Gene3D" id="1.10.10.10">
    <property type="entry name" value="Winged helix-like DNA-binding domain superfamily/Winged helix DNA-binding domain"/>
    <property type="match status" value="1"/>
</dbReference>
<protein>
    <submittedName>
        <fullName evidence="11">Uncharacterized protein</fullName>
    </submittedName>
</protein>
<keyword evidence="12" id="KW-1185">Reference proteome</keyword>
<dbReference type="Gene3D" id="1.20.5.4130">
    <property type="match status" value="1"/>
</dbReference>
<evidence type="ECO:0000256" key="3">
    <source>
        <dbReference type="ARBA" id="ARBA00022737"/>
    </source>
</evidence>
<dbReference type="InterPro" id="IPR027417">
    <property type="entry name" value="P-loop_NTPase"/>
</dbReference>
<dbReference type="InterPro" id="IPR036388">
    <property type="entry name" value="WH-like_DNA-bd_sf"/>
</dbReference>
<feature type="domain" description="NB-ARC" evidence="7">
    <location>
        <begin position="194"/>
        <end position="363"/>
    </location>
</feature>
<dbReference type="InterPro" id="IPR042197">
    <property type="entry name" value="Apaf_helical"/>
</dbReference>
<evidence type="ECO:0000256" key="5">
    <source>
        <dbReference type="ARBA" id="ARBA00022821"/>
    </source>
</evidence>
<dbReference type="Pfam" id="PF23598">
    <property type="entry name" value="LRR_14"/>
    <property type="match status" value="1"/>
</dbReference>
<evidence type="ECO:0000256" key="4">
    <source>
        <dbReference type="ARBA" id="ARBA00022741"/>
    </source>
</evidence>
<dbReference type="PANTHER" id="PTHR23155">
    <property type="entry name" value="DISEASE RESISTANCE PROTEIN RP"/>
    <property type="match status" value="1"/>
</dbReference>
<evidence type="ECO:0000256" key="2">
    <source>
        <dbReference type="ARBA" id="ARBA00022614"/>
    </source>
</evidence>
<dbReference type="FunFam" id="1.10.10.10:FF:000322">
    <property type="entry name" value="Probable disease resistance protein At1g63360"/>
    <property type="match status" value="1"/>
</dbReference>
<feature type="non-terminal residue" evidence="11">
    <location>
        <position position="940"/>
    </location>
</feature>
<name>A0AAQ3PUR2_PASNO</name>
<proteinExistence type="inferred from homology"/>
<evidence type="ECO:0000259" key="7">
    <source>
        <dbReference type="Pfam" id="PF00931"/>
    </source>
</evidence>
<evidence type="ECO:0000313" key="11">
    <source>
        <dbReference type="EMBL" id="WVZ53481.1"/>
    </source>
</evidence>
<dbReference type="Gene3D" id="3.80.10.10">
    <property type="entry name" value="Ribonuclease Inhibitor"/>
    <property type="match status" value="1"/>
</dbReference>
<dbReference type="EMBL" id="CP144745">
    <property type="protein sequence ID" value="WVZ53481.1"/>
    <property type="molecule type" value="Genomic_DNA"/>
</dbReference>
<evidence type="ECO:0000256" key="1">
    <source>
        <dbReference type="ARBA" id="ARBA00008894"/>
    </source>
</evidence>
<keyword evidence="2" id="KW-0433">Leucine-rich repeat</keyword>
<organism evidence="11 12">
    <name type="scientific">Paspalum notatum var. saurae</name>
    <dbReference type="NCBI Taxonomy" id="547442"/>
    <lineage>
        <taxon>Eukaryota</taxon>
        <taxon>Viridiplantae</taxon>
        <taxon>Streptophyta</taxon>
        <taxon>Embryophyta</taxon>
        <taxon>Tracheophyta</taxon>
        <taxon>Spermatophyta</taxon>
        <taxon>Magnoliopsida</taxon>
        <taxon>Liliopsida</taxon>
        <taxon>Poales</taxon>
        <taxon>Poaceae</taxon>
        <taxon>PACMAD clade</taxon>
        <taxon>Panicoideae</taxon>
        <taxon>Andropogonodae</taxon>
        <taxon>Paspaleae</taxon>
        <taxon>Paspalinae</taxon>
        <taxon>Paspalum</taxon>
    </lineage>
</organism>
<dbReference type="Gene3D" id="3.40.50.300">
    <property type="entry name" value="P-loop containing nucleotide triphosphate hydrolases"/>
    <property type="match status" value="1"/>
</dbReference>
<dbReference type="PANTHER" id="PTHR23155:SF906">
    <property type="entry name" value="OS08G0205100 PROTEIN"/>
    <property type="match status" value="1"/>
</dbReference>
<evidence type="ECO:0000256" key="6">
    <source>
        <dbReference type="ARBA" id="ARBA00023054"/>
    </source>
</evidence>
<sequence length="940" mass="105763">TTESEHIIAENQRKRRGARSMAAVLESASTAVLNSVIEKLSTLMGEQYEKHKTVRRDVAFLKDELGSINAVLKKLATMDDLDPQTMEWRNQVIGMAFDIEDCTDDFMHRVGGGGASAGDSGFIAKIHQYVNELRVRYHFANQIQELKSRVIEVSDRRKRYKLDDGDSSSNLVTVDPRMTALYAEAGNLVGVDGPVEEIVGLLDKEGDDASLRGLRVVAIIGFGGLGKTTVANEVYRKLGGQFDCEVFVSVSQKPNLPQLLNRIIYKVGIPDLVHIMNVEDLIGRIREYLKDKRYLFVIDDIWDASVWEILRCALPNSHNGSKVIITTRIETVAKACCTHQLEFIYKMKPLDDDNSAKLLFSRVGYVCAQPFKEISNEILQKCGGLPLAIISIASLLASQPVRSIEQWKFVCSSLSSNLRTNPTMEGMRNVLKLSYNNLPLHLKTCLLYIGIYPEDHSIDKEDLVKLWVAEGFVTNLHAEDVEEIAGSYFNELVNRSMIQPTYMDYNGEVLRCKVHDMILDLIRLKSEEENFLRVIDNAGHMAVSLQSMVRQLSVNLTFGENQNEVFAKSLNMSHIRSFALFGNIRSIPPISKFKYIRVLNLKNWHTNVNDSIDLTPICKLFQLRYLSANKVARLPTQIKDLHCLETLELNNLDGDVPSDIVHLPCLLHLFVPSGKTLPDGICAMRSLTTLRYFDVGLNSVDNFKGLANLVSIRDLWITCTGSAPEQGITEALWSSIGKLISCKLRVLTFSYVALPPPLVESDYFPISQTESHLEILMVSSTLFPHVPKWIGQHHKLSKFLLTVNTLIQDDVDLLGQLPNLYELELNIRKSLKEKIIVHAGTVAFPVLKYFNLSCFKPWFIFETGAMPNVQKLELNHDGRKLESYAPSLLEGIAHLVNLKEVHVLITNGFNIGTCPTAADTEAIYRNALKMHPRHQSIQIK</sequence>
<dbReference type="InterPro" id="IPR038005">
    <property type="entry name" value="RX-like_CC"/>
</dbReference>
<feature type="domain" description="Disease resistance N-terminal" evidence="8">
    <location>
        <begin position="32"/>
        <end position="114"/>
    </location>
</feature>
<dbReference type="Pfam" id="PF23559">
    <property type="entry name" value="WHD_DRP"/>
    <property type="match status" value="1"/>
</dbReference>
<evidence type="ECO:0000259" key="8">
    <source>
        <dbReference type="Pfam" id="PF18052"/>
    </source>
</evidence>
<dbReference type="InterPro" id="IPR041118">
    <property type="entry name" value="Rx_N"/>
</dbReference>
<dbReference type="InterPro" id="IPR058922">
    <property type="entry name" value="WHD_DRP"/>
</dbReference>
<gene>
    <name evidence="11" type="ORF">U9M48_004412</name>
</gene>